<dbReference type="EMBL" id="MU839830">
    <property type="protein sequence ID" value="KAK1757884.1"/>
    <property type="molecule type" value="Genomic_DNA"/>
</dbReference>
<sequence length="340" mass="36846">MHSNSQRGFVNSLHLDTDLYQTPVTEPGMDFTGTTIESYSSVGHPYPSGLSYADIPTSAPGSSWAYDGLSAHSEPALSSAGWMSSYRTAMPISAGDASRLVGGVYGWDALQSYPNNYPATDDSETVSSNPFSTDGAMLDVSSTTTQTTTYGMDYASQSSGSSTAGPPTFLTTPPPTLAYNTPSASSPPGGRRIPQRVKSNPRMRVKREPASSSASSSSSSSRKRKQESKQKQTQSQSLYPGDLPMAEQTLIARYANRIPSSAVARMTPEHIRREAWRICEAEAREMSERRVMLLEHEGGALERETAKLQISVSAMREAVAREQRELERAVEMAERLSSSC</sequence>
<feature type="coiled-coil region" evidence="1">
    <location>
        <begin position="312"/>
        <end position="339"/>
    </location>
</feature>
<feature type="region of interest" description="Disordered" evidence="2">
    <location>
        <begin position="151"/>
        <end position="243"/>
    </location>
</feature>
<comment type="caution">
    <text evidence="3">The sequence shown here is derived from an EMBL/GenBank/DDBJ whole genome shotgun (WGS) entry which is preliminary data.</text>
</comment>
<evidence type="ECO:0000256" key="1">
    <source>
        <dbReference type="SAM" id="Coils"/>
    </source>
</evidence>
<accession>A0AAJ0BGL6</accession>
<evidence type="ECO:0000313" key="3">
    <source>
        <dbReference type="EMBL" id="KAK1757884.1"/>
    </source>
</evidence>
<evidence type="ECO:0000313" key="4">
    <source>
        <dbReference type="Proteomes" id="UP001239445"/>
    </source>
</evidence>
<keyword evidence="1" id="KW-0175">Coiled coil</keyword>
<feature type="region of interest" description="Disordered" evidence="2">
    <location>
        <begin position="118"/>
        <end position="138"/>
    </location>
</feature>
<dbReference type="Proteomes" id="UP001239445">
    <property type="component" value="Unassembled WGS sequence"/>
</dbReference>
<gene>
    <name evidence="3" type="ORF">QBC47DRAFT_459325</name>
</gene>
<evidence type="ECO:0000256" key="2">
    <source>
        <dbReference type="SAM" id="MobiDB-lite"/>
    </source>
</evidence>
<reference evidence="3" key="1">
    <citation type="submission" date="2023-06" db="EMBL/GenBank/DDBJ databases">
        <title>Genome-scale phylogeny and comparative genomics of the fungal order Sordariales.</title>
        <authorList>
            <consortium name="Lawrence Berkeley National Laboratory"/>
            <person name="Hensen N."/>
            <person name="Bonometti L."/>
            <person name="Westerberg I."/>
            <person name="Brannstrom I.O."/>
            <person name="Guillou S."/>
            <person name="Cros-Aarteil S."/>
            <person name="Calhoun S."/>
            <person name="Haridas S."/>
            <person name="Kuo A."/>
            <person name="Mondo S."/>
            <person name="Pangilinan J."/>
            <person name="Riley R."/>
            <person name="Labutti K."/>
            <person name="Andreopoulos B."/>
            <person name="Lipzen A."/>
            <person name="Chen C."/>
            <person name="Yanf M."/>
            <person name="Daum C."/>
            <person name="Ng V."/>
            <person name="Clum A."/>
            <person name="Steindorff A."/>
            <person name="Ohm R."/>
            <person name="Martin F."/>
            <person name="Silar P."/>
            <person name="Natvig D."/>
            <person name="Lalanne C."/>
            <person name="Gautier V."/>
            <person name="Ament-Velasquez S.L."/>
            <person name="Kruys A."/>
            <person name="Hutchinson M.I."/>
            <person name="Powell A.J."/>
            <person name="Barry K."/>
            <person name="Miller A.N."/>
            <person name="Grigoriev I.V."/>
            <person name="Debuchy R."/>
            <person name="Gladieux P."/>
            <person name="Thoren M.H."/>
            <person name="Johannesson H."/>
        </authorList>
    </citation>
    <scope>NUCLEOTIDE SEQUENCE</scope>
    <source>
        <strain evidence="3">PSN4</strain>
    </source>
</reference>
<feature type="compositionally biased region" description="Basic residues" evidence="2">
    <location>
        <begin position="193"/>
        <end position="205"/>
    </location>
</feature>
<proteinExistence type="predicted"/>
<protein>
    <submittedName>
        <fullName evidence="3">Uncharacterized protein</fullName>
    </submittedName>
</protein>
<feature type="compositionally biased region" description="Low complexity" evidence="2">
    <location>
        <begin position="211"/>
        <end position="220"/>
    </location>
</feature>
<dbReference type="AlphaFoldDB" id="A0AAJ0BGL6"/>
<name>A0AAJ0BGL6_9PEZI</name>
<keyword evidence="4" id="KW-1185">Reference proteome</keyword>
<organism evidence="3 4">
    <name type="scientific">Echria macrotheca</name>
    <dbReference type="NCBI Taxonomy" id="438768"/>
    <lineage>
        <taxon>Eukaryota</taxon>
        <taxon>Fungi</taxon>
        <taxon>Dikarya</taxon>
        <taxon>Ascomycota</taxon>
        <taxon>Pezizomycotina</taxon>
        <taxon>Sordariomycetes</taxon>
        <taxon>Sordariomycetidae</taxon>
        <taxon>Sordariales</taxon>
        <taxon>Schizotheciaceae</taxon>
        <taxon>Echria</taxon>
    </lineage>
</organism>